<keyword evidence="3 6" id="KW-0812">Transmembrane</keyword>
<evidence type="ECO:0000256" key="6">
    <source>
        <dbReference type="SAM" id="Phobius"/>
    </source>
</evidence>
<sequence length="437" mass="45901">MAPSDSNGRYGAGEAPGGLYRRRFIMSGQGAGSHSAHTNPRDGNGTLIVLLLITFINIAGFGIVIPLLPFYGETFGISAWQVTVLFSAYSVGQFIGEPLWGRVSDHFGRKPVLLFTVAAIGLSYVALAYTNSYYIALLLRLLGGVAGGNMGVTQAYVADITPPGKRTARMGLLGAAFSLGFMAGPAIGGLLVIEGIGTAGYRPPLLCAGFLSALAVLGTVIFLRESRVHINRAKRQQARIHEAILHPIIGQVLLTTLVATSAFSAMEASYALWAEARFDWGPHEVGLTFTMIGALAAFNQAVLAGKIVEKIDESHALAYGILLAGLAMFSQIFAPNGTVLILITALMVLGLSITQPAISGLISLASPPERQGALLGLNGALSAFARIIGPLVAGALFSIVSIDAPYIFAGLGMLPAAWLALRVGRRIRAQQRETQTA</sequence>
<keyword evidence="4 6" id="KW-1133">Transmembrane helix</keyword>
<evidence type="ECO:0000313" key="9">
    <source>
        <dbReference type="Proteomes" id="UP000284395"/>
    </source>
</evidence>
<dbReference type="GO" id="GO:0016020">
    <property type="term" value="C:membrane"/>
    <property type="evidence" value="ECO:0007669"/>
    <property type="project" value="UniProtKB-SubCell"/>
</dbReference>
<feature type="transmembrane region" description="Helical" evidence="6">
    <location>
        <begin position="47"/>
        <end position="71"/>
    </location>
</feature>
<evidence type="ECO:0000259" key="7">
    <source>
        <dbReference type="PROSITE" id="PS50850"/>
    </source>
</evidence>
<keyword evidence="9" id="KW-1185">Reference proteome</keyword>
<dbReference type="Gene3D" id="1.20.1250.20">
    <property type="entry name" value="MFS general substrate transporter like domains"/>
    <property type="match status" value="1"/>
</dbReference>
<feature type="transmembrane region" description="Helical" evidence="6">
    <location>
        <begin position="285"/>
        <end position="304"/>
    </location>
</feature>
<feature type="transmembrane region" description="Helical" evidence="6">
    <location>
        <begin position="316"/>
        <end position="334"/>
    </location>
</feature>
<evidence type="ECO:0000256" key="5">
    <source>
        <dbReference type="ARBA" id="ARBA00023136"/>
    </source>
</evidence>
<dbReference type="InterPro" id="IPR001958">
    <property type="entry name" value="Tet-R_TetA/multi-R_MdtG-like"/>
</dbReference>
<evidence type="ECO:0000256" key="1">
    <source>
        <dbReference type="ARBA" id="ARBA00004141"/>
    </source>
</evidence>
<dbReference type="OrthoDB" id="9764259at2"/>
<feature type="domain" description="Major facilitator superfamily (MFS) profile" evidence="7">
    <location>
        <begin position="46"/>
        <end position="427"/>
    </location>
</feature>
<keyword evidence="2" id="KW-0813">Transport</keyword>
<evidence type="ECO:0000313" key="8">
    <source>
        <dbReference type="EMBL" id="RKF23531.1"/>
    </source>
</evidence>
<feature type="transmembrane region" description="Helical" evidence="6">
    <location>
        <begin position="135"/>
        <end position="158"/>
    </location>
</feature>
<feature type="transmembrane region" description="Helical" evidence="6">
    <location>
        <begin position="112"/>
        <end position="129"/>
    </location>
</feature>
<comment type="subcellular location">
    <subcellularLocation>
        <location evidence="1">Membrane</location>
        <topology evidence="1">Multi-pass membrane protein</topology>
    </subcellularLocation>
</comment>
<dbReference type="PANTHER" id="PTHR23504:SF15">
    <property type="entry name" value="MAJOR FACILITATOR SUPERFAMILY (MFS) PROFILE DOMAIN-CONTAINING PROTEIN"/>
    <property type="match status" value="1"/>
</dbReference>
<accession>A0A420ES85</accession>
<dbReference type="EMBL" id="RAPF01000001">
    <property type="protein sequence ID" value="RKF23531.1"/>
    <property type="molecule type" value="Genomic_DNA"/>
</dbReference>
<evidence type="ECO:0000256" key="4">
    <source>
        <dbReference type="ARBA" id="ARBA00022989"/>
    </source>
</evidence>
<organism evidence="8 9">
    <name type="scientific">Altericroceibacterium spongiae</name>
    <dbReference type="NCBI Taxonomy" id="2320269"/>
    <lineage>
        <taxon>Bacteria</taxon>
        <taxon>Pseudomonadati</taxon>
        <taxon>Pseudomonadota</taxon>
        <taxon>Alphaproteobacteria</taxon>
        <taxon>Sphingomonadales</taxon>
        <taxon>Erythrobacteraceae</taxon>
        <taxon>Altericroceibacterium</taxon>
    </lineage>
</organism>
<name>A0A420ES85_9SPHN</name>
<dbReference type="GO" id="GO:0022857">
    <property type="term" value="F:transmembrane transporter activity"/>
    <property type="evidence" value="ECO:0007669"/>
    <property type="project" value="InterPro"/>
</dbReference>
<dbReference type="PRINTS" id="PR01035">
    <property type="entry name" value="TCRTETA"/>
</dbReference>
<protein>
    <submittedName>
        <fullName evidence="8">MFS transporter</fullName>
    </submittedName>
</protein>
<dbReference type="PANTHER" id="PTHR23504">
    <property type="entry name" value="MAJOR FACILITATOR SUPERFAMILY DOMAIN-CONTAINING PROTEIN 10"/>
    <property type="match status" value="1"/>
</dbReference>
<feature type="transmembrane region" description="Helical" evidence="6">
    <location>
        <begin position="340"/>
        <end position="362"/>
    </location>
</feature>
<dbReference type="Pfam" id="PF07690">
    <property type="entry name" value="MFS_1"/>
    <property type="match status" value="1"/>
</dbReference>
<dbReference type="InterPro" id="IPR011701">
    <property type="entry name" value="MFS"/>
</dbReference>
<proteinExistence type="predicted"/>
<dbReference type="InterPro" id="IPR036259">
    <property type="entry name" value="MFS_trans_sf"/>
</dbReference>
<feature type="transmembrane region" description="Helical" evidence="6">
    <location>
        <begin position="244"/>
        <end position="265"/>
    </location>
</feature>
<dbReference type="Proteomes" id="UP000284395">
    <property type="component" value="Unassembled WGS sequence"/>
</dbReference>
<dbReference type="PROSITE" id="PS50850">
    <property type="entry name" value="MFS"/>
    <property type="match status" value="1"/>
</dbReference>
<feature type="transmembrane region" description="Helical" evidence="6">
    <location>
        <begin position="205"/>
        <end position="223"/>
    </location>
</feature>
<comment type="caution">
    <text evidence="8">The sequence shown here is derived from an EMBL/GenBank/DDBJ whole genome shotgun (WGS) entry which is preliminary data.</text>
</comment>
<feature type="transmembrane region" description="Helical" evidence="6">
    <location>
        <begin position="374"/>
        <end position="400"/>
    </location>
</feature>
<dbReference type="SUPFAM" id="SSF103473">
    <property type="entry name" value="MFS general substrate transporter"/>
    <property type="match status" value="1"/>
</dbReference>
<evidence type="ECO:0000256" key="2">
    <source>
        <dbReference type="ARBA" id="ARBA00022448"/>
    </source>
</evidence>
<dbReference type="InterPro" id="IPR020846">
    <property type="entry name" value="MFS_dom"/>
</dbReference>
<reference evidence="8 9" key="1">
    <citation type="submission" date="2018-09" db="EMBL/GenBank/DDBJ databases">
        <title>Altererythrobacter spongiae sp. nov., isolated from a marine sponge.</title>
        <authorList>
            <person name="Zhuang L."/>
            <person name="Luo L."/>
        </authorList>
    </citation>
    <scope>NUCLEOTIDE SEQUENCE [LARGE SCALE GENOMIC DNA]</scope>
    <source>
        <strain evidence="8 9">HN-Y73</strain>
    </source>
</reference>
<feature type="transmembrane region" description="Helical" evidence="6">
    <location>
        <begin position="406"/>
        <end position="424"/>
    </location>
</feature>
<gene>
    <name evidence="8" type="ORF">D6851_03465</name>
</gene>
<dbReference type="CDD" id="cd17330">
    <property type="entry name" value="MFS_SLC46_TetA_like"/>
    <property type="match status" value="1"/>
</dbReference>
<evidence type="ECO:0000256" key="3">
    <source>
        <dbReference type="ARBA" id="ARBA00022692"/>
    </source>
</evidence>
<feature type="transmembrane region" description="Helical" evidence="6">
    <location>
        <begin position="77"/>
        <end position="100"/>
    </location>
</feature>
<keyword evidence="5 6" id="KW-0472">Membrane</keyword>
<dbReference type="AlphaFoldDB" id="A0A420ES85"/>
<feature type="transmembrane region" description="Helical" evidence="6">
    <location>
        <begin position="170"/>
        <end position="193"/>
    </location>
</feature>